<keyword evidence="2" id="KW-1185">Reference proteome</keyword>
<organism evidence="1 2">
    <name type="scientific">Sphingomonas natans</name>
    <dbReference type="NCBI Taxonomy" id="3063330"/>
    <lineage>
        <taxon>Bacteria</taxon>
        <taxon>Pseudomonadati</taxon>
        <taxon>Pseudomonadota</taxon>
        <taxon>Alphaproteobacteria</taxon>
        <taxon>Sphingomonadales</taxon>
        <taxon>Sphingomonadaceae</taxon>
        <taxon>Sphingomonas</taxon>
    </lineage>
</organism>
<reference evidence="1" key="1">
    <citation type="submission" date="2023-07" db="EMBL/GenBank/DDBJ databases">
        <authorList>
            <person name="Kim M."/>
        </authorList>
    </citation>
    <scope>NUCLEOTIDE SEQUENCE</scope>
    <source>
        <strain evidence="1">BIUV-7</strain>
    </source>
</reference>
<sequence>MGKTLSAVVREFLTEFGTSETEQEQSRRKLRELFEEFDREGIGISAGDRLSRDELYDRARARQEIEDADRG</sequence>
<dbReference type="Proteomes" id="UP001169764">
    <property type="component" value="Unassembled WGS sequence"/>
</dbReference>
<dbReference type="EMBL" id="JAUOTP010000012">
    <property type="protein sequence ID" value="MDO6416755.1"/>
    <property type="molecule type" value="Genomic_DNA"/>
</dbReference>
<name>A0ABT8YEJ3_9SPHN</name>
<evidence type="ECO:0008006" key="3">
    <source>
        <dbReference type="Google" id="ProtNLM"/>
    </source>
</evidence>
<gene>
    <name evidence="1" type="ORF">Q4F19_20390</name>
</gene>
<proteinExistence type="predicted"/>
<accession>A0ABT8YEJ3</accession>
<comment type="caution">
    <text evidence="1">The sequence shown here is derived from an EMBL/GenBank/DDBJ whole genome shotgun (WGS) entry which is preliminary data.</text>
</comment>
<evidence type="ECO:0000313" key="2">
    <source>
        <dbReference type="Proteomes" id="UP001169764"/>
    </source>
</evidence>
<protein>
    <recommendedName>
        <fullName evidence="3">Gas vesicle protein GvpG</fullName>
    </recommendedName>
</protein>
<evidence type="ECO:0000313" key="1">
    <source>
        <dbReference type="EMBL" id="MDO6416755.1"/>
    </source>
</evidence>